<protein>
    <recommendedName>
        <fullName evidence="1">KIB1-4 beta-propeller domain-containing protein</fullName>
    </recommendedName>
</protein>
<sequence>MEMVACKQQGLFPSNFFSQPWIIQCHGANKHTTTFIDPVKTDIEEKEIDEMKGKLCFGCMEECLYLWDEQTKECFFLDLNSLSKFHLPPLPNEDIIFSNFSLSSSPNHPNCTVILHGVKLDLEITYTVSVAERFLLCCQLHDSKWDKIPLDQDIIGATSVILDGKLYTCGVCSVIVFDVMSLLAGQVDMRTISIPMVAQFPRNDRVNMHLVESCGSIYLVRMYSYGAGPTNFIDINCLNTYTDEWLRASKDKAFNENLTSASIQNAKTCPWLMYQEKLDGKCKLLDPLNGIEHSTRIRLPSSVLPTQMLCSKDGWVILLDAANALFMVNPLIGDVVKLPSLDEDFCGITFTSVPTSDCLVLGFCTNRRDESIKIYKWHSGDKDWTIFYGSGAPFRAANTNPVIFQGELYCLGETGELRVFNPVEETWKMLDEPEPVYLEDETPFQGTQDCYLLELGKELVSVFKYNYSDYNVRIFKLDTWKMEWVPVNDLAGWTLFLDARCSFAKSSPLERWSNKIFFSAIHSATTKTCTTYCMESKRYDVNFCETKKPFSCVWLEPNLIRNS</sequence>
<dbReference type="InterPro" id="IPR005174">
    <property type="entry name" value="KIB1-4_b-propeller"/>
</dbReference>
<feature type="domain" description="KIB1-4 beta-propeller" evidence="1">
    <location>
        <begin position="47"/>
        <end position="226"/>
    </location>
</feature>
<proteinExistence type="predicted"/>
<dbReference type="Pfam" id="PF03478">
    <property type="entry name" value="Beta-prop_KIB1-4"/>
    <property type="match status" value="2"/>
</dbReference>
<feature type="domain" description="KIB1-4 beta-propeller" evidence="1">
    <location>
        <begin position="295"/>
        <end position="519"/>
    </location>
</feature>
<gene>
    <name evidence="2" type="ORF">LUZ63_000989</name>
</gene>
<dbReference type="SUPFAM" id="SSF69322">
    <property type="entry name" value="Tricorn protease domain 2"/>
    <property type="match status" value="1"/>
</dbReference>
<evidence type="ECO:0000313" key="2">
    <source>
        <dbReference type="EMBL" id="KAJ1701210.1"/>
    </source>
</evidence>
<dbReference type="AlphaFoldDB" id="A0A9Q0CWJ1"/>
<evidence type="ECO:0000313" key="3">
    <source>
        <dbReference type="Proteomes" id="UP001151287"/>
    </source>
</evidence>
<dbReference type="Proteomes" id="UP001151287">
    <property type="component" value="Unassembled WGS sequence"/>
</dbReference>
<dbReference type="EMBL" id="JAMQYH010000001">
    <property type="protein sequence ID" value="KAJ1701210.1"/>
    <property type="molecule type" value="Genomic_DNA"/>
</dbReference>
<organism evidence="2 3">
    <name type="scientific">Rhynchospora breviuscula</name>
    <dbReference type="NCBI Taxonomy" id="2022672"/>
    <lineage>
        <taxon>Eukaryota</taxon>
        <taxon>Viridiplantae</taxon>
        <taxon>Streptophyta</taxon>
        <taxon>Embryophyta</taxon>
        <taxon>Tracheophyta</taxon>
        <taxon>Spermatophyta</taxon>
        <taxon>Magnoliopsida</taxon>
        <taxon>Liliopsida</taxon>
        <taxon>Poales</taxon>
        <taxon>Cyperaceae</taxon>
        <taxon>Cyperoideae</taxon>
        <taxon>Rhynchosporeae</taxon>
        <taxon>Rhynchospora</taxon>
    </lineage>
</organism>
<dbReference type="OrthoDB" id="679467at2759"/>
<evidence type="ECO:0000259" key="1">
    <source>
        <dbReference type="Pfam" id="PF03478"/>
    </source>
</evidence>
<dbReference type="PANTHER" id="PTHR33127">
    <property type="entry name" value="TRANSMEMBRANE PROTEIN"/>
    <property type="match status" value="1"/>
</dbReference>
<dbReference type="SUPFAM" id="SSF50965">
    <property type="entry name" value="Galactose oxidase, central domain"/>
    <property type="match status" value="1"/>
</dbReference>
<dbReference type="PANTHER" id="PTHR33127:SF97">
    <property type="entry name" value="OS08G0448300 PROTEIN"/>
    <property type="match status" value="1"/>
</dbReference>
<name>A0A9Q0CWJ1_9POAL</name>
<accession>A0A9Q0CWJ1</accession>
<keyword evidence="3" id="KW-1185">Reference proteome</keyword>
<reference evidence="2" key="1">
    <citation type="journal article" date="2022" name="Cell">
        <title>Repeat-based holocentromeres influence genome architecture and karyotype evolution.</title>
        <authorList>
            <person name="Hofstatter P.G."/>
            <person name="Thangavel G."/>
            <person name="Lux T."/>
            <person name="Neumann P."/>
            <person name="Vondrak T."/>
            <person name="Novak P."/>
            <person name="Zhang M."/>
            <person name="Costa L."/>
            <person name="Castellani M."/>
            <person name="Scott A."/>
            <person name="Toegelov H."/>
            <person name="Fuchs J."/>
            <person name="Mata-Sucre Y."/>
            <person name="Dias Y."/>
            <person name="Vanzela A.L.L."/>
            <person name="Huettel B."/>
            <person name="Almeida C.C.S."/>
            <person name="Simkova H."/>
            <person name="Souza G."/>
            <person name="Pedrosa-Harand A."/>
            <person name="Macas J."/>
            <person name="Mayer K.F.X."/>
            <person name="Houben A."/>
            <person name="Marques A."/>
        </authorList>
    </citation>
    <scope>NUCLEOTIDE SEQUENCE</scope>
    <source>
        <strain evidence="2">RhyBre1mFocal</strain>
    </source>
</reference>
<dbReference type="InterPro" id="IPR011043">
    <property type="entry name" value="Gal_Oxase/kelch_b-propeller"/>
</dbReference>
<comment type="caution">
    <text evidence="2">The sequence shown here is derived from an EMBL/GenBank/DDBJ whole genome shotgun (WGS) entry which is preliminary data.</text>
</comment>